<dbReference type="PANTHER" id="PTHR45973">
    <property type="entry name" value="PROTEIN PHOSPHATASE 1 REGULATORY SUBUNIT SDS22-RELATED"/>
    <property type="match status" value="1"/>
</dbReference>
<dbReference type="SUPFAM" id="SSF52058">
    <property type="entry name" value="L domain-like"/>
    <property type="match status" value="1"/>
</dbReference>
<dbReference type="OrthoDB" id="1939344at2759"/>
<feature type="compositionally biased region" description="Gly residues" evidence="3">
    <location>
        <begin position="269"/>
        <end position="291"/>
    </location>
</feature>
<evidence type="ECO:0000313" key="5">
    <source>
        <dbReference type="Proteomes" id="UP001165065"/>
    </source>
</evidence>
<feature type="region of interest" description="Disordered" evidence="3">
    <location>
        <begin position="189"/>
        <end position="230"/>
    </location>
</feature>
<dbReference type="InterPro" id="IPR025875">
    <property type="entry name" value="Leu-rich_rpt_4"/>
</dbReference>
<evidence type="ECO:0008006" key="6">
    <source>
        <dbReference type="Google" id="ProtNLM"/>
    </source>
</evidence>
<dbReference type="AlphaFoldDB" id="A0A9W7GAC3"/>
<feature type="region of interest" description="Disordered" evidence="3">
    <location>
        <begin position="112"/>
        <end position="177"/>
    </location>
</feature>
<evidence type="ECO:0000256" key="1">
    <source>
        <dbReference type="ARBA" id="ARBA00022614"/>
    </source>
</evidence>
<dbReference type="PANTHER" id="PTHR45973:SF8">
    <property type="entry name" value="LEUCINE-RICH REPEAT-CONTAINING PROTEIN 49"/>
    <property type="match status" value="1"/>
</dbReference>
<dbReference type="InterPro" id="IPR001611">
    <property type="entry name" value="Leu-rich_rpt"/>
</dbReference>
<keyword evidence="2" id="KW-0677">Repeat</keyword>
<proteinExistence type="predicted"/>
<accession>A0A9W7GAC3</accession>
<feature type="region of interest" description="Disordered" evidence="3">
    <location>
        <begin position="672"/>
        <end position="707"/>
    </location>
</feature>
<evidence type="ECO:0000313" key="4">
    <source>
        <dbReference type="EMBL" id="GMI41646.1"/>
    </source>
</evidence>
<dbReference type="PROSITE" id="PS51450">
    <property type="entry name" value="LRR"/>
    <property type="match status" value="6"/>
</dbReference>
<dbReference type="SMART" id="SM00365">
    <property type="entry name" value="LRR_SD22"/>
    <property type="match status" value="6"/>
</dbReference>
<feature type="region of interest" description="Disordered" evidence="3">
    <location>
        <begin position="566"/>
        <end position="594"/>
    </location>
</feature>
<dbReference type="Proteomes" id="UP001165065">
    <property type="component" value="Unassembled WGS sequence"/>
</dbReference>
<dbReference type="Gene3D" id="3.80.10.10">
    <property type="entry name" value="Ribonuclease Inhibitor"/>
    <property type="match status" value="3"/>
</dbReference>
<feature type="compositionally biased region" description="Gly residues" evidence="3">
    <location>
        <begin position="38"/>
        <end position="48"/>
    </location>
</feature>
<feature type="region of interest" description="Disordered" evidence="3">
    <location>
        <begin position="818"/>
        <end position="838"/>
    </location>
</feature>
<feature type="region of interest" description="Disordered" evidence="3">
    <location>
        <begin position="727"/>
        <end position="753"/>
    </location>
</feature>
<feature type="region of interest" description="Disordered" evidence="3">
    <location>
        <begin position="1"/>
        <end position="48"/>
    </location>
</feature>
<dbReference type="InterPro" id="IPR003591">
    <property type="entry name" value="Leu-rich_rpt_typical-subtyp"/>
</dbReference>
<keyword evidence="1" id="KW-0433">Leucine-rich repeat</keyword>
<organism evidence="4 5">
    <name type="scientific">Triparma columacea</name>
    <dbReference type="NCBI Taxonomy" id="722753"/>
    <lineage>
        <taxon>Eukaryota</taxon>
        <taxon>Sar</taxon>
        <taxon>Stramenopiles</taxon>
        <taxon>Ochrophyta</taxon>
        <taxon>Bolidophyceae</taxon>
        <taxon>Parmales</taxon>
        <taxon>Triparmaceae</taxon>
        <taxon>Triparma</taxon>
    </lineage>
</organism>
<feature type="region of interest" description="Disordered" evidence="3">
    <location>
        <begin position="256"/>
        <end position="293"/>
    </location>
</feature>
<feature type="compositionally biased region" description="Low complexity" evidence="3">
    <location>
        <begin position="200"/>
        <end position="219"/>
    </location>
</feature>
<feature type="compositionally biased region" description="Basic and acidic residues" evidence="3">
    <location>
        <begin position="129"/>
        <end position="139"/>
    </location>
</feature>
<feature type="compositionally biased region" description="Basic and acidic residues" evidence="3">
    <location>
        <begin position="736"/>
        <end position="753"/>
    </location>
</feature>
<dbReference type="InterPro" id="IPR050576">
    <property type="entry name" value="Cilia_flagella_integrity"/>
</dbReference>
<dbReference type="Pfam" id="PF12799">
    <property type="entry name" value="LRR_4"/>
    <property type="match status" value="2"/>
</dbReference>
<feature type="compositionally biased region" description="Gly residues" evidence="3">
    <location>
        <begin position="220"/>
        <end position="230"/>
    </location>
</feature>
<evidence type="ECO:0000256" key="3">
    <source>
        <dbReference type="SAM" id="MobiDB-lite"/>
    </source>
</evidence>
<sequence>MFNRPTGYGLSSAKAPLPSSGRPAVRGVPSSGEKLGSGISGGRIGTPGTGYAGGSRGYGSGGVGGGTAGGGGIDAGKGFPSLKVRNGGGGLGGGGGTQGSVKINNVNFGALQDKGHSGTGGHYHGRVRAGRERVGKDTVRTSSSQVPQSQSKQLRSGVRPSTGGQPSRSGMVQGQGGRQYHAFSEGVRRGLGQQGGQGGMQQRPSSTGGSSQQAAVLAQQGGGGAGGGSQGINGGGGGIVMTNAFSFSFGGAGGGKEGNLRMKQHPTSAGGGSSGGRSQGSVRAGGVGGVGQSDVSKVGGGGTGGGAQGGGGAKAGWTGRAIVEASPAAADGIVFAQLRGDPNSLVVYRTRAAREANPERLNLDRRKLTQCPILENEGRIRLLNYQNNKITSISNLHNLTNLIFLDLYNNQISSLGDELGGVRALRVLMLGKNRLSRISHLDKLNKLDVLDLHSNNTAKMENLSPLNELRVLNLAGNKISTVENIGALQSLTELNLRRNKISEIYELNMLPTLQRLFLSNNKIEKFEDAGCIFKIKFLLELALDGNPMVERLEACYAADPGITISKTDEGGEGGENQAMASTTPNKGRRGEDDNSNIFVTSSNLYRSFVIENIKTLRHFDLKRVTEEERKQASVLKKRIEDKKRLQLKKTKINAERKTAIIAAEKAWVAQNGKAEEGEEDLAAGKGGGGDGRAELPGTPSSRKMSPITVKQPMARSGQQYAKNNIEFADGEADDQDGSRGGRRDDREGTTRDKYNYNEMLQAVDSPDRMGGFKSEVPGGVGMGGGGGGMGMGGKQLDGSTATGPREGYKTVFSSLMSSGGTGSDTGKAKRLSTSTSSSSSSWKGYYEVEAPVKKQDGEGKVLFIYGDCMDCFTDNPNVLVDCTEVVFRYIDVDTVLQFAPHIFLNTKASKLSFSHNSFKAFSQIQKLNLFCLGLSGGEEGGAGGILGGGRRITEIDISPEGNPCASLSTYREFCAFAMNKLDVLDGVELSREERESGRRIFGALKSSGGDGTRSISQHLPANLFKTGGRGLGLFSRPGSSAASAGGGGGGKSERSSGSGGGDRVNAAHADDLAIARCTERLVINMANMAIDINKKRQTFKELYPAIIRDIMDEAIHQKINQESFMENCLEQLLV</sequence>
<protein>
    <recommendedName>
        <fullName evidence="6">Leucine-rich repeat protein</fullName>
    </recommendedName>
</protein>
<reference evidence="5" key="1">
    <citation type="journal article" date="2023" name="Commun. Biol.">
        <title>Genome analysis of Parmales, the sister group of diatoms, reveals the evolutionary specialization of diatoms from phago-mixotrophs to photoautotrophs.</title>
        <authorList>
            <person name="Ban H."/>
            <person name="Sato S."/>
            <person name="Yoshikawa S."/>
            <person name="Yamada K."/>
            <person name="Nakamura Y."/>
            <person name="Ichinomiya M."/>
            <person name="Sato N."/>
            <person name="Blanc-Mathieu R."/>
            <person name="Endo H."/>
            <person name="Kuwata A."/>
            <person name="Ogata H."/>
        </authorList>
    </citation>
    <scope>NUCLEOTIDE SEQUENCE [LARGE SCALE GENOMIC DNA]</scope>
</reference>
<comment type="caution">
    <text evidence="4">The sequence shown here is derived from an EMBL/GenBank/DDBJ whole genome shotgun (WGS) entry which is preliminary data.</text>
</comment>
<evidence type="ECO:0000256" key="2">
    <source>
        <dbReference type="ARBA" id="ARBA00022737"/>
    </source>
</evidence>
<dbReference type="InterPro" id="IPR032675">
    <property type="entry name" value="LRR_dom_sf"/>
</dbReference>
<gene>
    <name evidence="4" type="ORF">TrCOL_g13302</name>
</gene>
<dbReference type="SMART" id="SM00369">
    <property type="entry name" value="LRR_TYP"/>
    <property type="match status" value="4"/>
</dbReference>
<feature type="compositionally biased region" description="Low complexity" evidence="3">
    <location>
        <begin position="142"/>
        <end position="153"/>
    </location>
</feature>
<keyword evidence="5" id="KW-1185">Reference proteome</keyword>
<dbReference type="EMBL" id="BRYA01001317">
    <property type="protein sequence ID" value="GMI41646.1"/>
    <property type="molecule type" value="Genomic_DNA"/>
</dbReference>
<feature type="region of interest" description="Disordered" evidence="3">
    <location>
        <begin position="1035"/>
        <end position="1063"/>
    </location>
</feature>
<feature type="compositionally biased region" description="Polar residues" evidence="3">
    <location>
        <begin position="162"/>
        <end position="172"/>
    </location>
</feature>
<name>A0A9W7GAC3_9STRA</name>